<name>A0A1R1Y8R8_9FUNG</name>
<keyword evidence="2" id="KW-1185">Reference proteome</keyword>
<evidence type="ECO:0000313" key="2">
    <source>
        <dbReference type="Proteomes" id="UP000187283"/>
    </source>
</evidence>
<dbReference type="PANTHER" id="PTHR33050">
    <property type="entry name" value="REVERSE TRANSCRIPTASE DOMAIN-CONTAINING PROTEIN"/>
    <property type="match status" value="1"/>
</dbReference>
<dbReference type="Proteomes" id="UP000187283">
    <property type="component" value="Unassembled WGS sequence"/>
</dbReference>
<organism evidence="1 2">
    <name type="scientific">Smittium culicis</name>
    <dbReference type="NCBI Taxonomy" id="133412"/>
    <lineage>
        <taxon>Eukaryota</taxon>
        <taxon>Fungi</taxon>
        <taxon>Fungi incertae sedis</taxon>
        <taxon>Zoopagomycota</taxon>
        <taxon>Kickxellomycotina</taxon>
        <taxon>Harpellomycetes</taxon>
        <taxon>Harpellales</taxon>
        <taxon>Legeriomycetaceae</taxon>
        <taxon>Smittium</taxon>
    </lineage>
</organism>
<proteinExistence type="predicted"/>
<accession>A0A1R1Y8R8</accession>
<comment type="caution">
    <text evidence="1">The sequence shown here is derived from an EMBL/GenBank/DDBJ whole genome shotgun (WGS) entry which is preliminary data.</text>
</comment>
<evidence type="ECO:0008006" key="3">
    <source>
        <dbReference type="Google" id="ProtNLM"/>
    </source>
</evidence>
<dbReference type="EMBL" id="LSSN01000557">
    <property type="protein sequence ID" value="OMJ23337.1"/>
    <property type="molecule type" value="Genomic_DNA"/>
</dbReference>
<evidence type="ECO:0000313" key="1">
    <source>
        <dbReference type="EMBL" id="OMJ23337.1"/>
    </source>
</evidence>
<protein>
    <recommendedName>
        <fullName evidence="3">Reverse transcriptase/retrotransposon-derived protein RNase H-like domain-containing protein</fullName>
    </recommendedName>
</protein>
<dbReference type="PANTHER" id="PTHR33050:SF7">
    <property type="entry name" value="RIBONUCLEASE H"/>
    <property type="match status" value="1"/>
</dbReference>
<dbReference type="OrthoDB" id="2274680at2759"/>
<dbReference type="AlphaFoldDB" id="A0A1R1Y8R8"/>
<gene>
    <name evidence="1" type="ORF">AYI70_g2320</name>
</gene>
<sequence>MQLAKSNLNPSQTIQHLGMLINTRNMTLKVPSNRIRDLEREALSIFRKGQATIRGLASFIGKAQAMSVAILLRRLNLRKIQELKIKSLESLRDWSETVQLKDHATQNLTWWKEQLSRWYGNCLFPEIPEIELYTDASDTDSGIFAGSQVFLCHSQSA</sequence>
<reference evidence="1 2" key="1">
    <citation type="submission" date="2017-01" db="EMBL/GenBank/DDBJ databases">
        <authorList>
            <person name="Mah S.A."/>
            <person name="Swanson W.J."/>
            <person name="Moy G.W."/>
            <person name="Vacquier V.D."/>
        </authorList>
    </citation>
    <scope>NUCLEOTIDE SEQUENCE [LARGE SCALE GENOMIC DNA]</scope>
    <source>
        <strain evidence="1 2">GSMNP</strain>
    </source>
</reference>
<dbReference type="InterPro" id="IPR052055">
    <property type="entry name" value="Hepadnavirus_pol/RT"/>
</dbReference>